<keyword evidence="2" id="KW-0378">Hydrolase</keyword>
<dbReference type="Proteomes" id="UP000495940">
    <property type="component" value="Chromosome"/>
</dbReference>
<dbReference type="InterPro" id="IPR052906">
    <property type="entry name" value="Type_IV_Methyl-Rstrct_Enzyme"/>
</dbReference>
<reference evidence="2 3" key="1">
    <citation type="submission" date="2017-06" db="EMBL/GenBank/DDBJ databases">
        <title>Complete Genome Sequence of Streptomyces hawaiiensis NRRL 15010 and insights into acyldepsipeptides biosynthesis.</title>
        <authorList>
            <person name="Mariita R.M."/>
            <person name="Sello J.K."/>
        </authorList>
    </citation>
    <scope>NUCLEOTIDE SEQUENCE [LARGE SCALE GENOMIC DNA]</scope>
    <source>
        <strain evidence="2 3">ATCC 12236</strain>
    </source>
</reference>
<dbReference type="Pfam" id="PF04471">
    <property type="entry name" value="Mrr_cat"/>
    <property type="match status" value="1"/>
</dbReference>
<dbReference type="EMBL" id="CP021978">
    <property type="protein sequence ID" value="QCD56999.1"/>
    <property type="molecule type" value="Genomic_DNA"/>
</dbReference>
<dbReference type="SUPFAM" id="SSF52980">
    <property type="entry name" value="Restriction endonuclease-like"/>
    <property type="match status" value="1"/>
</dbReference>
<feature type="domain" description="Restriction endonuclease type IV Mrr" evidence="1">
    <location>
        <begin position="247"/>
        <end position="354"/>
    </location>
</feature>
<evidence type="ECO:0000259" key="1">
    <source>
        <dbReference type="Pfam" id="PF04471"/>
    </source>
</evidence>
<dbReference type="AlphaFoldDB" id="A0A6G5RGQ3"/>
<accession>A0A6G5RGQ3</accession>
<dbReference type="PANTHER" id="PTHR30015:SF6">
    <property type="entry name" value="SLL1429 PROTEIN"/>
    <property type="match status" value="1"/>
</dbReference>
<protein>
    <submittedName>
        <fullName evidence="2">Restriction endonuclease</fullName>
    </submittedName>
</protein>
<name>A0A6G5RGQ3_9ACTN</name>
<dbReference type="InterPro" id="IPR007560">
    <property type="entry name" value="Restrct_endonuc_IV_Mrr"/>
</dbReference>
<evidence type="ECO:0000313" key="2">
    <source>
        <dbReference type="EMBL" id="QCD56999.1"/>
    </source>
</evidence>
<sequence length="369" mass="40760">MSRLVRRVGWGGESDPAPAIRAEGQNVINETALLESQTLRGSVLDRTDVLDRVKALSLLPDGMHVTTAMVASYFDVGLEAIKSLIKDHRTELEANGYQLLTGEELRSFKNLSGIQSRTRSLALFSRRAVLNIAMLLRDSDVARQVRVYLLDMEYLARTQPVENPAPADTATLDARIDQRITHILGRTVVPMFNALIETSGEHRRELLALRAGVQRIEKRLRQHHTRLQRLEGPREDRPLAGVMAAMDAMNGREFEEHVAELLRRDGCTNVVVQGGGRDRGIDITALTADGRRIVVQCKRFAPHLSITSPEVQKFIGAAKVLHDSDVALFVATCPFTRDAQNIAADSGITAVHRGLVEEWSAGAALTVLE</sequence>
<proteinExistence type="predicted"/>
<dbReference type="GO" id="GO:0009307">
    <property type="term" value="P:DNA restriction-modification system"/>
    <property type="evidence" value="ECO:0007669"/>
    <property type="project" value="InterPro"/>
</dbReference>
<dbReference type="GO" id="GO:0003677">
    <property type="term" value="F:DNA binding"/>
    <property type="evidence" value="ECO:0007669"/>
    <property type="project" value="InterPro"/>
</dbReference>
<dbReference type="InterPro" id="IPR011335">
    <property type="entry name" value="Restrct_endonuc-II-like"/>
</dbReference>
<evidence type="ECO:0000313" key="3">
    <source>
        <dbReference type="Proteomes" id="UP000495940"/>
    </source>
</evidence>
<keyword evidence="2" id="KW-0255">Endonuclease</keyword>
<dbReference type="InterPro" id="IPR011856">
    <property type="entry name" value="tRNA_endonuc-like_dom_sf"/>
</dbReference>
<keyword evidence="3" id="KW-1185">Reference proteome</keyword>
<dbReference type="GO" id="GO:0015666">
    <property type="term" value="F:restriction endodeoxyribonuclease activity"/>
    <property type="evidence" value="ECO:0007669"/>
    <property type="project" value="TreeGrafter"/>
</dbReference>
<keyword evidence="2" id="KW-0540">Nuclease</keyword>
<dbReference type="PANTHER" id="PTHR30015">
    <property type="entry name" value="MRR RESTRICTION SYSTEM PROTEIN"/>
    <property type="match status" value="1"/>
</dbReference>
<organism evidence="2 3">
    <name type="scientific">Streptomyces hawaiiensis</name>
    <dbReference type="NCBI Taxonomy" id="67305"/>
    <lineage>
        <taxon>Bacteria</taxon>
        <taxon>Bacillati</taxon>
        <taxon>Actinomycetota</taxon>
        <taxon>Actinomycetes</taxon>
        <taxon>Kitasatosporales</taxon>
        <taxon>Streptomycetaceae</taxon>
        <taxon>Streptomyces</taxon>
    </lineage>
</organism>
<dbReference type="KEGG" id="shaw:CEB94_20700"/>
<gene>
    <name evidence="2" type="ORF">CEB94_20700</name>
</gene>
<dbReference type="Gene3D" id="3.40.1350.10">
    <property type="match status" value="1"/>
</dbReference>